<keyword evidence="2 5" id="KW-0378">Hydrolase</keyword>
<dbReference type="PANTHER" id="PTHR10587">
    <property type="entry name" value="GLYCOSYL TRANSFERASE-RELATED"/>
    <property type="match status" value="1"/>
</dbReference>
<dbReference type="Gene3D" id="3.20.20.370">
    <property type="entry name" value="Glycoside hydrolase/deacetylase"/>
    <property type="match status" value="1"/>
</dbReference>
<dbReference type="EMBL" id="JBIASD010000001">
    <property type="protein sequence ID" value="MFF3664167.1"/>
    <property type="molecule type" value="Genomic_DNA"/>
</dbReference>
<reference evidence="5 6" key="1">
    <citation type="submission" date="2024-10" db="EMBL/GenBank/DDBJ databases">
        <title>The Natural Products Discovery Center: Release of the First 8490 Sequenced Strains for Exploring Actinobacteria Biosynthetic Diversity.</title>
        <authorList>
            <person name="Kalkreuter E."/>
            <person name="Kautsar S.A."/>
            <person name="Yang D."/>
            <person name="Bader C.D."/>
            <person name="Teijaro C.N."/>
            <person name="Fluegel L."/>
            <person name="Davis C.M."/>
            <person name="Simpson J.R."/>
            <person name="Lauterbach L."/>
            <person name="Steele A.D."/>
            <person name="Gui C."/>
            <person name="Meng S."/>
            <person name="Li G."/>
            <person name="Viehrig K."/>
            <person name="Ye F."/>
            <person name="Su P."/>
            <person name="Kiefer A.F."/>
            <person name="Nichols A."/>
            <person name="Cepeda A.J."/>
            <person name="Yan W."/>
            <person name="Fan B."/>
            <person name="Jiang Y."/>
            <person name="Adhikari A."/>
            <person name="Zheng C.-J."/>
            <person name="Schuster L."/>
            <person name="Cowan T.M."/>
            <person name="Smanski M.J."/>
            <person name="Chevrette M.G."/>
            <person name="De Carvalho L.P.S."/>
            <person name="Shen B."/>
        </authorList>
    </citation>
    <scope>NUCLEOTIDE SEQUENCE [LARGE SCALE GENOMIC DNA]</scope>
    <source>
        <strain evidence="5 6">NPDC002173</strain>
    </source>
</reference>
<dbReference type="InterPro" id="IPR011330">
    <property type="entry name" value="Glyco_hydro/deAcase_b/a-brl"/>
</dbReference>
<dbReference type="RefSeq" id="WP_387408183.1">
    <property type="nucleotide sequence ID" value="NZ_CP191998.1"/>
</dbReference>
<protein>
    <submittedName>
        <fullName evidence="5">Polysaccharide deacetylase family protein</fullName>
        <ecNumber evidence="5">3.-.-.-</ecNumber>
    </submittedName>
</protein>
<feature type="chain" id="PRO_5047306418" evidence="3">
    <location>
        <begin position="28"/>
        <end position="253"/>
    </location>
</feature>
<keyword evidence="3" id="KW-0732">Signal</keyword>
<dbReference type="InterPro" id="IPR002509">
    <property type="entry name" value="NODB_dom"/>
</dbReference>
<dbReference type="Pfam" id="PF01522">
    <property type="entry name" value="Polysacc_deac_1"/>
    <property type="match status" value="1"/>
</dbReference>
<dbReference type="PROSITE" id="PS51677">
    <property type="entry name" value="NODB"/>
    <property type="match status" value="1"/>
</dbReference>
<gene>
    <name evidence="5" type="ORF">ACFYXI_01140</name>
</gene>
<organism evidence="5 6">
    <name type="scientific">Microtetraspora malaysiensis</name>
    <dbReference type="NCBI Taxonomy" id="161358"/>
    <lineage>
        <taxon>Bacteria</taxon>
        <taxon>Bacillati</taxon>
        <taxon>Actinomycetota</taxon>
        <taxon>Actinomycetes</taxon>
        <taxon>Streptosporangiales</taxon>
        <taxon>Streptosporangiaceae</taxon>
        <taxon>Microtetraspora</taxon>
    </lineage>
</organism>
<feature type="signal peptide" evidence="3">
    <location>
        <begin position="1"/>
        <end position="27"/>
    </location>
</feature>
<dbReference type="SUPFAM" id="SSF88713">
    <property type="entry name" value="Glycoside hydrolase/deacetylase"/>
    <property type="match status" value="1"/>
</dbReference>
<keyword evidence="1" id="KW-0479">Metal-binding</keyword>
<evidence type="ECO:0000256" key="2">
    <source>
        <dbReference type="ARBA" id="ARBA00022801"/>
    </source>
</evidence>
<name>A0ABW6SGR8_9ACTN</name>
<sequence>MALHRLAPLAAICALTLSATLTAPAQAQVQTHSTATQQRAAEPYCETHKCIALTFDDGPAEYTNDLLKVLKKYKAKATFFLIGNRVQKHPKVTKNIAKGGHEVGNHTWSHKYLTDLEYKAIYSEVKKGQDAIKKATGKTPVLFRAPGGLINDGVRTIIGKFGMVQIPGTVATQDYIKDYRDVEFLTGRALDIADQDEVMLMHETVKETIESLPAVLEDLTAQGYSFVTVSKLLEGQKLTPGESYPDQLPMSGD</sequence>
<evidence type="ECO:0000256" key="1">
    <source>
        <dbReference type="ARBA" id="ARBA00022723"/>
    </source>
</evidence>
<dbReference type="GO" id="GO:0016787">
    <property type="term" value="F:hydrolase activity"/>
    <property type="evidence" value="ECO:0007669"/>
    <property type="project" value="UniProtKB-KW"/>
</dbReference>
<dbReference type="Proteomes" id="UP001602013">
    <property type="component" value="Unassembled WGS sequence"/>
</dbReference>
<feature type="domain" description="NodB homology" evidence="4">
    <location>
        <begin position="49"/>
        <end position="227"/>
    </location>
</feature>
<evidence type="ECO:0000259" key="4">
    <source>
        <dbReference type="PROSITE" id="PS51677"/>
    </source>
</evidence>
<evidence type="ECO:0000313" key="5">
    <source>
        <dbReference type="EMBL" id="MFF3664167.1"/>
    </source>
</evidence>
<dbReference type="InterPro" id="IPR050248">
    <property type="entry name" value="Polysacc_deacetylase_ArnD"/>
</dbReference>
<dbReference type="CDD" id="cd10917">
    <property type="entry name" value="CE4_NodB_like_6s_7s"/>
    <property type="match status" value="1"/>
</dbReference>
<dbReference type="PANTHER" id="PTHR10587:SF133">
    <property type="entry name" value="CHITIN DEACETYLASE 1-RELATED"/>
    <property type="match status" value="1"/>
</dbReference>
<comment type="caution">
    <text evidence="5">The sequence shown here is derived from an EMBL/GenBank/DDBJ whole genome shotgun (WGS) entry which is preliminary data.</text>
</comment>
<proteinExistence type="predicted"/>
<dbReference type="EC" id="3.-.-.-" evidence="5"/>
<keyword evidence="6" id="KW-1185">Reference proteome</keyword>
<evidence type="ECO:0000313" key="6">
    <source>
        <dbReference type="Proteomes" id="UP001602013"/>
    </source>
</evidence>
<accession>A0ABW6SGR8</accession>
<evidence type="ECO:0000256" key="3">
    <source>
        <dbReference type="SAM" id="SignalP"/>
    </source>
</evidence>